<evidence type="ECO:0000313" key="3">
    <source>
        <dbReference type="Proteomes" id="UP000268059"/>
    </source>
</evidence>
<feature type="transmembrane region" description="Helical" evidence="1">
    <location>
        <begin position="40"/>
        <end position="59"/>
    </location>
</feature>
<evidence type="ECO:0000256" key="1">
    <source>
        <dbReference type="SAM" id="Phobius"/>
    </source>
</evidence>
<dbReference type="EMBL" id="AP019309">
    <property type="protein sequence ID" value="BBH27814.1"/>
    <property type="molecule type" value="Genomic_DNA"/>
</dbReference>
<dbReference type="Proteomes" id="UP000268059">
    <property type="component" value="Chromosome"/>
</dbReference>
<organism evidence="2 3">
    <name type="scientific">Intestinibaculum porci</name>
    <dbReference type="NCBI Taxonomy" id="2487118"/>
    <lineage>
        <taxon>Bacteria</taxon>
        <taxon>Bacillati</taxon>
        <taxon>Bacillota</taxon>
        <taxon>Erysipelotrichia</taxon>
        <taxon>Erysipelotrichales</taxon>
        <taxon>Erysipelotrichaceae</taxon>
        <taxon>Intestinibaculum</taxon>
    </lineage>
</organism>
<name>A0A3G9JYE7_9FIRM</name>
<dbReference type="KEGG" id="ebm:SG0102_27480"/>
<keyword evidence="1" id="KW-0472">Membrane</keyword>
<proteinExistence type="predicted"/>
<sequence length="253" mass="30029">MDDLKNQYTEFLENMTKDVLSIKKLMQMIKLYAQLRQGTLYYYPLFNCFFYAYAGHYLLMGGKGELFNQELYRKIEKNAISLPLVSKTLGNEDLYIVARDFCRDYMISYIDDTKSLKYKNHKKHFYHNVEDDPNLLRSYQDGRQDGGEAGYMLAIKDIYEFLDNHGVLDSFTLNRLHEEFVSQIKTIDFNADMETLFFDSESDLSIMYNYFEPYLEKDDFGNEKLRDDAPDIVKKTKKIYDQLLDLKARKRAN</sequence>
<dbReference type="InParanoid" id="A0A3G9JYE7"/>
<keyword evidence="3" id="KW-1185">Reference proteome</keyword>
<evidence type="ECO:0000313" key="2">
    <source>
        <dbReference type="EMBL" id="BBH27814.1"/>
    </source>
</evidence>
<keyword evidence="1" id="KW-1133">Transmembrane helix</keyword>
<dbReference type="AlphaFoldDB" id="A0A3G9JYE7"/>
<gene>
    <name evidence="2" type="ORF">SG0102_27480</name>
</gene>
<accession>A0A3G9JYE7</accession>
<protein>
    <submittedName>
        <fullName evidence="2">Uncharacterized protein</fullName>
    </submittedName>
</protein>
<dbReference type="RefSeq" id="WP_125120510.1">
    <property type="nucleotide sequence ID" value="NZ_AP019309.1"/>
</dbReference>
<reference evidence="2 3" key="1">
    <citation type="submission" date="2018-11" db="EMBL/GenBank/DDBJ databases">
        <title>Novel Erysipelotrichaceae bacterium isolated from small intestine of a swine.</title>
        <authorList>
            <person name="Kim J.S."/>
            <person name="Choe H."/>
            <person name="Lee Y.R."/>
            <person name="Kim K.M."/>
            <person name="Park D.S."/>
        </authorList>
    </citation>
    <scope>NUCLEOTIDE SEQUENCE [LARGE SCALE GENOMIC DNA]</scope>
    <source>
        <strain evidence="2 3">SG0102</strain>
    </source>
</reference>
<keyword evidence="1" id="KW-0812">Transmembrane</keyword>